<evidence type="ECO:0000313" key="2">
    <source>
        <dbReference type="EMBL" id="MFC7135454.1"/>
    </source>
</evidence>
<evidence type="ECO:0000313" key="3">
    <source>
        <dbReference type="Proteomes" id="UP001596368"/>
    </source>
</evidence>
<sequence length="261" mass="28839">MSSVEDAAPKPRAHGASVANVLNDLAPSDADAPAGQRDTLYADAVRYWRENVESHENEPYPATEFDAEWLPETAGEWVLLVKSSGWKAGTGYGDDYSQYYEQHIMLRERVETDDGVELRKPPLALHVEVMPQYRDLVFKSGDPLECPYGEGTRVVCWTTWAESGSEVERRMYDAIRAVYGDDVLDAPATGTPTPDASRKPKPTTDLTATRRGPSSRRSNSQRTSSRGAGTPRSTHIKSGCKRVGWRPAWSPTAGIYSGSRM</sequence>
<gene>
    <name evidence="2" type="ORF">ACFQRB_00215</name>
</gene>
<comment type="caution">
    <text evidence="2">The sequence shown here is derived from an EMBL/GenBank/DDBJ whole genome shotgun (WGS) entry which is preliminary data.</text>
</comment>
<dbReference type="EMBL" id="JBHSZG010000001">
    <property type="protein sequence ID" value="MFC7135454.1"/>
    <property type="molecule type" value="Genomic_DNA"/>
</dbReference>
<feature type="region of interest" description="Disordered" evidence="1">
    <location>
        <begin position="184"/>
        <end position="245"/>
    </location>
</feature>
<reference evidence="2 3" key="1">
    <citation type="journal article" date="2019" name="Int. J. Syst. Evol. Microbiol.">
        <title>The Global Catalogue of Microorganisms (GCM) 10K type strain sequencing project: providing services to taxonomists for standard genome sequencing and annotation.</title>
        <authorList>
            <consortium name="The Broad Institute Genomics Platform"/>
            <consortium name="The Broad Institute Genome Sequencing Center for Infectious Disease"/>
            <person name="Wu L."/>
            <person name="Ma J."/>
        </authorList>
    </citation>
    <scope>NUCLEOTIDE SEQUENCE [LARGE SCALE GENOMIC DNA]</scope>
    <source>
        <strain evidence="2 3">DT92</strain>
    </source>
</reference>
<keyword evidence="3" id="KW-1185">Reference proteome</keyword>
<dbReference type="AlphaFoldDB" id="A0ABD5XP65"/>
<feature type="region of interest" description="Disordered" evidence="1">
    <location>
        <begin position="1"/>
        <end position="20"/>
    </location>
</feature>
<name>A0ABD5XP65_9EURY</name>
<feature type="compositionally biased region" description="Basic residues" evidence="1">
    <location>
        <begin position="234"/>
        <end position="244"/>
    </location>
</feature>
<feature type="compositionally biased region" description="Low complexity" evidence="1">
    <location>
        <begin position="215"/>
        <end position="226"/>
    </location>
</feature>
<accession>A0ABD5XP65</accession>
<protein>
    <submittedName>
        <fullName evidence="2">Uncharacterized protein</fullName>
    </submittedName>
</protein>
<organism evidence="2 3">
    <name type="scientific">Halobaculum litoreum</name>
    <dbReference type="NCBI Taxonomy" id="3031998"/>
    <lineage>
        <taxon>Archaea</taxon>
        <taxon>Methanobacteriati</taxon>
        <taxon>Methanobacteriota</taxon>
        <taxon>Stenosarchaea group</taxon>
        <taxon>Halobacteria</taxon>
        <taxon>Halobacteriales</taxon>
        <taxon>Haloferacaceae</taxon>
        <taxon>Halobaculum</taxon>
    </lineage>
</organism>
<proteinExistence type="predicted"/>
<dbReference type="Proteomes" id="UP001596368">
    <property type="component" value="Unassembled WGS sequence"/>
</dbReference>
<evidence type="ECO:0000256" key="1">
    <source>
        <dbReference type="SAM" id="MobiDB-lite"/>
    </source>
</evidence>